<evidence type="ECO:0000313" key="2">
    <source>
        <dbReference type="EMBL" id="KAK3366603.1"/>
    </source>
</evidence>
<protein>
    <submittedName>
        <fullName evidence="2">Uncharacterized protein</fullName>
    </submittedName>
</protein>
<proteinExistence type="predicted"/>
<name>A0AAE0JYB3_9PEZI</name>
<dbReference type="AlphaFoldDB" id="A0AAE0JYB3"/>
<evidence type="ECO:0000256" key="1">
    <source>
        <dbReference type="SAM" id="MobiDB-lite"/>
    </source>
</evidence>
<evidence type="ECO:0000313" key="3">
    <source>
        <dbReference type="Proteomes" id="UP001287356"/>
    </source>
</evidence>
<accession>A0AAE0JYB3</accession>
<dbReference type="Proteomes" id="UP001287356">
    <property type="component" value="Unassembled WGS sequence"/>
</dbReference>
<gene>
    <name evidence="2" type="ORF">B0T24DRAFT_366219</name>
</gene>
<comment type="caution">
    <text evidence="2">The sequence shown here is derived from an EMBL/GenBank/DDBJ whole genome shotgun (WGS) entry which is preliminary data.</text>
</comment>
<feature type="region of interest" description="Disordered" evidence="1">
    <location>
        <begin position="77"/>
        <end position="106"/>
    </location>
</feature>
<keyword evidence="3" id="KW-1185">Reference proteome</keyword>
<feature type="compositionally biased region" description="Polar residues" evidence="1">
    <location>
        <begin position="77"/>
        <end position="88"/>
    </location>
</feature>
<feature type="compositionally biased region" description="Low complexity" evidence="1">
    <location>
        <begin position="96"/>
        <end position="105"/>
    </location>
</feature>
<reference evidence="2" key="2">
    <citation type="submission" date="2023-06" db="EMBL/GenBank/DDBJ databases">
        <authorList>
            <consortium name="Lawrence Berkeley National Laboratory"/>
            <person name="Haridas S."/>
            <person name="Hensen N."/>
            <person name="Bonometti L."/>
            <person name="Westerberg I."/>
            <person name="Brannstrom I.O."/>
            <person name="Guillou S."/>
            <person name="Cros-Aarteil S."/>
            <person name="Calhoun S."/>
            <person name="Kuo A."/>
            <person name="Mondo S."/>
            <person name="Pangilinan J."/>
            <person name="Riley R."/>
            <person name="Labutti K."/>
            <person name="Andreopoulos B."/>
            <person name="Lipzen A."/>
            <person name="Chen C."/>
            <person name="Yanf M."/>
            <person name="Daum C."/>
            <person name="Ng V."/>
            <person name="Clum A."/>
            <person name="Steindorff A."/>
            <person name="Ohm R."/>
            <person name="Martin F."/>
            <person name="Silar P."/>
            <person name="Natvig D."/>
            <person name="Lalanne C."/>
            <person name="Gautier V."/>
            <person name="Ament-Velasquez S.L."/>
            <person name="Kruys A."/>
            <person name="Hutchinson M.I."/>
            <person name="Powell A.J."/>
            <person name="Barry K."/>
            <person name="Miller A.N."/>
            <person name="Grigoriev I.V."/>
            <person name="Debuchy R."/>
            <person name="Gladieux P."/>
            <person name="Thoren M.H."/>
            <person name="Johannesson H."/>
        </authorList>
    </citation>
    <scope>NUCLEOTIDE SEQUENCE</scope>
    <source>
        <strain evidence="2">CBS 958.72</strain>
    </source>
</reference>
<dbReference type="EMBL" id="JAULSN010000007">
    <property type="protein sequence ID" value="KAK3366603.1"/>
    <property type="molecule type" value="Genomic_DNA"/>
</dbReference>
<organism evidence="2 3">
    <name type="scientific">Lasiosphaeria ovina</name>
    <dbReference type="NCBI Taxonomy" id="92902"/>
    <lineage>
        <taxon>Eukaryota</taxon>
        <taxon>Fungi</taxon>
        <taxon>Dikarya</taxon>
        <taxon>Ascomycota</taxon>
        <taxon>Pezizomycotina</taxon>
        <taxon>Sordariomycetes</taxon>
        <taxon>Sordariomycetidae</taxon>
        <taxon>Sordariales</taxon>
        <taxon>Lasiosphaeriaceae</taxon>
        <taxon>Lasiosphaeria</taxon>
    </lineage>
</organism>
<sequence>MAGPSHRRQSSWEDVFDFSAAQPLFANAQERTQAVGRFRRIVNYFEAAEQPAPRYSGRGGYNRPALIRLTFEYARSQESQGAATNKTPQPSPVYHAAVQQAQTQEEQQRVQDFVGTPPERLGASRAECLTRDRYRCVITRTFDLTEAIQRSRQPPARDDGGN</sequence>
<reference evidence="2" key="1">
    <citation type="journal article" date="2023" name="Mol. Phylogenet. Evol.">
        <title>Genome-scale phylogeny and comparative genomics of the fungal order Sordariales.</title>
        <authorList>
            <person name="Hensen N."/>
            <person name="Bonometti L."/>
            <person name="Westerberg I."/>
            <person name="Brannstrom I.O."/>
            <person name="Guillou S."/>
            <person name="Cros-Aarteil S."/>
            <person name="Calhoun S."/>
            <person name="Haridas S."/>
            <person name="Kuo A."/>
            <person name="Mondo S."/>
            <person name="Pangilinan J."/>
            <person name="Riley R."/>
            <person name="LaButti K."/>
            <person name="Andreopoulos B."/>
            <person name="Lipzen A."/>
            <person name="Chen C."/>
            <person name="Yan M."/>
            <person name="Daum C."/>
            <person name="Ng V."/>
            <person name="Clum A."/>
            <person name="Steindorff A."/>
            <person name="Ohm R.A."/>
            <person name="Martin F."/>
            <person name="Silar P."/>
            <person name="Natvig D.O."/>
            <person name="Lalanne C."/>
            <person name="Gautier V."/>
            <person name="Ament-Velasquez S.L."/>
            <person name="Kruys A."/>
            <person name="Hutchinson M.I."/>
            <person name="Powell A.J."/>
            <person name="Barry K."/>
            <person name="Miller A.N."/>
            <person name="Grigoriev I.V."/>
            <person name="Debuchy R."/>
            <person name="Gladieux P."/>
            <person name="Hiltunen Thoren M."/>
            <person name="Johannesson H."/>
        </authorList>
    </citation>
    <scope>NUCLEOTIDE SEQUENCE</scope>
    <source>
        <strain evidence="2">CBS 958.72</strain>
    </source>
</reference>